<evidence type="ECO:0008006" key="3">
    <source>
        <dbReference type="Google" id="ProtNLM"/>
    </source>
</evidence>
<dbReference type="AlphaFoldDB" id="A0A6J4HUJ0"/>
<sequence length="409" mass="41914">MSVSRSSWPPRIAALVATCGLTIAMIGCNRSAKATGEGRLDPGGRVLLTQSGGKPETVARSRPLKGGDAIEVVEGTAKVTLPAGDVIELQPRSVMSFSRGPELRSGDVLVTSSGSSGTVRAAGSEVGVKGASRVTLAPSLRIVTYQGTASVSSAGRALEVPALRSAEVSLVGLLPGRPSPLVIDRADPWLGRFLAEAADKEEALESRAIGFTTQARPGEAASPAFYGGLLPGLPFPVEFNQAEVDRLGRAQPQAPVRAGEVLVGSAIAVQGKRGTFAERLAGAAAFRAEGAPWSLVALDQQVLSLDALVRLVDGAVNVAPLELAVAPPQVGPAAVPSEPPPDRASTARRAITPSTRATPTTRAPARRPTSPPQPTAPPPPTQPAPLLPLLDNAVDPVVDLLADLLGGNR</sequence>
<evidence type="ECO:0000313" key="2">
    <source>
        <dbReference type="EMBL" id="CAA9234302.1"/>
    </source>
</evidence>
<feature type="region of interest" description="Disordered" evidence="1">
    <location>
        <begin position="329"/>
        <end position="388"/>
    </location>
</feature>
<reference evidence="2" key="1">
    <citation type="submission" date="2020-02" db="EMBL/GenBank/DDBJ databases">
        <authorList>
            <person name="Meier V. D."/>
        </authorList>
    </citation>
    <scope>NUCLEOTIDE SEQUENCE</scope>
    <source>
        <strain evidence="2">AVDCRST_MAG76</strain>
    </source>
</reference>
<feature type="compositionally biased region" description="Low complexity" evidence="1">
    <location>
        <begin position="343"/>
        <end position="368"/>
    </location>
</feature>
<gene>
    <name evidence="2" type="ORF">AVDCRST_MAG76-1415</name>
</gene>
<accession>A0A6J4HUJ0</accession>
<organism evidence="2">
    <name type="scientific">uncultured Acidimicrobiales bacterium</name>
    <dbReference type="NCBI Taxonomy" id="310071"/>
    <lineage>
        <taxon>Bacteria</taxon>
        <taxon>Bacillati</taxon>
        <taxon>Actinomycetota</taxon>
        <taxon>Acidimicrobiia</taxon>
        <taxon>Acidimicrobiales</taxon>
        <taxon>environmental samples</taxon>
    </lineage>
</organism>
<dbReference type="PROSITE" id="PS51257">
    <property type="entry name" value="PROKAR_LIPOPROTEIN"/>
    <property type="match status" value="1"/>
</dbReference>
<proteinExistence type="predicted"/>
<evidence type="ECO:0000256" key="1">
    <source>
        <dbReference type="SAM" id="MobiDB-lite"/>
    </source>
</evidence>
<name>A0A6J4HUJ0_9ACTN</name>
<protein>
    <recommendedName>
        <fullName evidence="3">FecR protein domain-containing protein</fullName>
    </recommendedName>
</protein>
<dbReference type="EMBL" id="CADCSZ010000085">
    <property type="protein sequence ID" value="CAA9234302.1"/>
    <property type="molecule type" value="Genomic_DNA"/>
</dbReference>
<feature type="compositionally biased region" description="Pro residues" evidence="1">
    <location>
        <begin position="369"/>
        <end position="386"/>
    </location>
</feature>